<evidence type="ECO:0000259" key="1">
    <source>
        <dbReference type="Pfam" id="PF05695"/>
    </source>
</evidence>
<evidence type="ECO:0000313" key="2">
    <source>
        <dbReference type="EMBL" id="KAK1439117.1"/>
    </source>
</evidence>
<accession>A0AAD8LCV2</accession>
<dbReference type="AlphaFoldDB" id="A0AAD8LCV2"/>
<reference evidence="2" key="1">
    <citation type="journal article" date="2023" name="bioRxiv">
        <title>Improved chromosome-level genome assembly for marigold (Tagetes erecta).</title>
        <authorList>
            <person name="Jiang F."/>
            <person name="Yuan L."/>
            <person name="Wang S."/>
            <person name="Wang H."/>
            <person name="Xu D."/>
            <person name="Wang A."/>
            <person name="Fan W."/>
        </authorList>
    </citation>
    <scope>NUCLEOTIDE SEQUENCE</scope>
    <source>
        <strain evidence="2">WSJ</strain>
        <tissue evidence="2">Leaf</tissue>
    </source>
</reference>
<dbReference type="Proteomes" id="UP001229421">
    <property type="component" value="Unassembled WGS sequence"/>
</dbReference>
<sequence>MPPRLSIDTQLRSSDQFRDHFDSISNEDSEYHTLLNQREIQQLKERSILWDPSFLQTEGTEIESNRFPKCLSGYSSMSRLFAEREKHMIITTYHPSKQATQINHIPLYVSHHLPVSLLHICYNLQTFVNINSNSMSRASQSNVSLSFISHSSHRKQLSDDSISFQIDSTFNTNSRHLVSSVPLQLMEKQTEITSSVDFTDQQFQQTESTTVSTPTVFRGFKLPATEDTATVLMKKSMNKSTAAISIQKLPVLLINMPENMGGKGREMDFILFTFSAS</sequence>
<protein>
    <recommendedName>
        <fullName evidence="1">Ycf2 N-terminal domain-containing protein</fullName>
    </recommendedName>
</protein>
<dbReference type="EMBL" id="JAUHHV010000001">
    <property type="protein sequence ID" value="KAK1439117.1"/>
    <property type="molecule type" value="Genomic_DNA"/>
</dbReference>
<name>A0AAD8LCV2_TARER</name>
<organism evidence="2 3">
    <name type="scientific">Tagetes erecta</name>
    <name type="common">African marigold</name>
    <dbReference type="NCBI Taxonomy" id="13708"/>
    <lineage>
        <taxon>Eukaryota</taxon>
        <taxon>Viridiplantae</taxon>
        <taxon>Streptophyta</taxon>
        <taxon>Embryophyta</taxon>
        <taxon>Tracheophyta</taxon>
        <taxon>Spermatophyta</taxon>
        <taxon>Magnoliopsida</taxon>
        <taxon>eudicotyledons</taxon>
        <taxon>Gunneridae</taxon>
        <taxon>Pentapetalae</taxon>
        <taxon>asterids</taxon>
        <taxon>campanulids</taxon>
        <taxon>Asterales</taxon>
        <taxon>Asteraceae</taxon>
        <taxon>Asteroideae</taxon>
        <taxon>Heliantheae alliance</taxon>
        <taxon>Tageteae</taxon>
        <taxon>Tagetes</taxon>
    </lineage>
</organism>
<feature type="domain" description="Ycf2 N-terminal" evidence="1">
    <location>
        <begin position="11"/>
        <end position="93"/>
    </location>
</feature>
<proteinExistence type="predicted"/>
<dbReference type="Pfam" id="PF05695">
    <property type="entry name" value="Ycf2"/>
    <property type="match status" value="1"/>
</dbReference>
<keyword evidence="3" id="KW-1185">Reference proteome</keyword>
<gene>
    <name evidence="2" type="ORF">QVD17_04932</name>
</gene>
<evidence type="ECO:0000313" key="3">
    <source>
        <dbReference type="Proteomes" id="UP001229421"/>
    </source>
</evidence>
<comment type="caution">
    <text evidence="2">The sequence shown here is derived from an EMBL/GenBank/DDBJ whole genome shotgun (WGS) entry which is preliminary data.</text>
</comment>
<dbReference type="InterPro" id="IPR056777">
    <property type="entry name" value="Ycf2_N"/>
</dbReference>